<reference evidence="6 7" key="1">
    <citation type="submission" date="2019-07" db="EMBL/GenBank/DDBJ databases">
        <title>Shewanella sp. YLB-06 whole genomic sequence.</title>
        <authorList>
            <person name="Yu L."/>
        </authorList>
    </citation>
    <scope>NUCLEOTIDE SEQUENCE [LARGE SCALE GENOMIC DNA]</scope>
    <source>
        <strain evidence="6 7">YLB-06</strain>
    </source>
</reference>
<dbReference type="PANTHER" id="PTHR30118:SF12">
    <property type="entry name" value="TRANSCRIPTIONAL REGULATOR LYSR FAMILY"/>
    <property type="match status" value="1"/>
</dbReference>
<evidence type="ECO:0000313" key="6">
    <source>
        <dbReference type="EMBL" id="QDO83664.1"/>
    </source>
</evidence>
<dbReference type="RefSeq" id="WP_144046036.1">
    <property type="nucleotide sequence ID" value="NZ_CP041614.1"/>
</dbReference>
<dbReference type="InterPro" id="IPR000847">
    <property type="entry name" value="LysR_HTH_N"/>
</dbReference>
<dbReference type="InterPro" id="IPR050389">
    <property type="entry name" value="LysR-type_TF"/>
</dbReference>
<evidence type="ECO:0000256" key="1">
    <source>
        <dbReference type="ARBA" id="ARBA00009437"/>
    </source>
</evidence>
<dbReference type="InterPro" id="IPR011991">
    <property type="entry name" value="ArsR-like_HTH"/>
</dbReference>
<dbReference type="Gene3D" id="1.10.10.10">
    <property type="entry name" value="Winged helix-like DNA-binding domain superfamily/Winged helix DNA-binding domain"/>
    <property type="match status" value="1"/>
</dbReference>
<dbReference type="InterPro" id="IPR005119">
    <property type="entry name" value="LysR_subst-bd"/>
</dbReference>
<evidence type="ECO:0000259" key="5">
    <source>
        <dbReference type="PROSITE" id="PS50931"/>
    </source>
</evidence>
<accession>A0ABX5WX66</accession>
<dbReference type="EMBL" id="CP041614">
    <property type="protein sequence ID" value="QDO83664.1"/>
    <property type="molecule type" value="Genomic_DNA"/>
</dbReference>
<dbReference type="Proteomes" id="UP000315947">
    <property type="component" value="Chromosome"/>
</dbReference>
<sequence>MHYSILERIQACDLNLLLSLAVLIEEQSVSVSAERLGLSQPTMSKHLKKLRIYFDDELFFKQGHRIKANDKALSLLPNLHQWLQMSQRLMLQSPFDASDLRGVIRIAFRDDQAEQFMPLILRTMASEAPHLELEFMNKSRQVFSMLERGELDLATVASEHPPTNIYGSVIPNLKNYAVYVQSHPLSAINKPTLKQILSHATAEYSSSDSLESVIDQLATQLDCIRQVTFSSDSMTVMLHGLLAGQHVGFVPERIFHDPFWRQHLLRVHIPEAKSAINYLCWHARVHSDPIIQWFKNRILSLIDEHLDTIR</sequence>
<dbReference type="InterPro" id="IPR036390">
    <property type="entry name" value="WH_DNA-bd_sf"/>
</dbReference>
<dbReference type="CDD" id="cd00090">
    <property type="entry name" value="HTH_ARSR"/>
    <property type="match status" value="1"/>
</dbReference>
<keyword evidence="4" id="KW-0804">Transcription</keyword>
<keyword evidence="2" id="KW-0805">Transcription regulation</keyword>
<dbReference type="SUPFAM" id="SSF46785">
    <property type="entry name" value="Winged helix' DNA-binding domain"/>
    <property type="match status" value="1"/>
</dbReference>
<keyword evidence="3" id="KW-0238">DNA-binding</keyword>
<dbReference type="PROSITE" id="PS50931">
    <property type="entry name" value="HTH_LYSR"/>
    <property type="match status" value="1"/>
</dbReference>
<comment type="similarity">
    <text evidence="1">Belongs to the LysR transcriptional regulatory family.</text>
</comment>
<proteinExistence type="inferred from homology"/>
<protein>
    <submittedName>
        <fullName evidence="6">LysR family transcriptional regulator</fullName>
    </submittedName>
</protein>
<dbReference type="PANTHER" id="PTHR30118">
    <property type="entry name" value="HTH-TYPE TRANSCRIPTIONAL REGULATOR LEUO-RELATED"/>
    <property type="match status" value="1"/>
</dbReference>
<dbReference type="SUPFAM" id="SSF53850">
    <property type="entry name" value="Periplasmic binding protein-like II"/>
    <property type="match status" value="1"/>
</dbReference>
<gene>
    <name evidence="6" type="ORF">FM037_11010</name>
</gene>
<dbReference type="Pfam" id="PF03466">
    <property type="entry name" value="LysR_substrate"/>
    <property type="match status" value="1"/>
</dbReference>
<dbReference type="Pfam" id="PF00126">
    <property type="entry name" value="HTH_1"/>
    <property type="match status" value="1"/>
</dbReference>
<organism evidence="6 7">
    <name type="scientific">Shewanella psychropiezotolerans</name>
    <dbReference type="NCBI Taxonomy" id="2593655"/>
    <lineage>
        <taxon>Bacteria</taxon>
        <taxon>Pseudomonadati</taxon>
        <taxon>Pseudomonadota</taxon>
        <taxon>Gammaproteobacteria</taxon>
        <taxon>Alteromonadales</taxon>
        <taxon>Shewanellaceae</taxon>
        <taxon>Shewanella</taxon>
    </lineage>
</organism>
<dbReference type="Gene3D" id="3.40.190.10">
    <property type="entry name" value="Periplasmic binding protein-like II"/>
    <property type="match status" value="2"/>
</dbReference>
<keyword evidence="7" id="KW-1185">Reference proteome</keyword>
<dbReference type="InterPro" id="IPR036388">
    <property type="entry name" value="WH-like_DNA-bd_sf"/>
</dbReference>
<evidence type="ECO:0000256" key="4">
    <source>
        <dbReference type="ARBA" id="ARBA00023163"/>
    </source>
</evidence>
<evidence type="ECO:0000313" key="7">
    <source>
        <dbReference type="Proteomes" id="UP000315947"/>
    </source>
</evidence>
<name>A0ABX5WX66_9GAMM</name>
<evidence type="ECO:0000256" key="2">
    <source>
        <dbReference type="ARBA" id="ARBA00023015"/>
    </source>
</evidence>
<feature type="domain" description="HTH lysR-type" evidence="5">
    <location>
        <begin position="13"/>
        <end position="69"/>
    </location>
</feature>
<evidence type="ECO:0000256" key="3">
    <source>
        <dbReference type="ARBA" id="ARBA00023125"/>
    </source>
</evidence>